<dbReference type="GO" id="GO:0046656">
    <property type="term" value="P:folic acid biosynthetic process"/>
    <property type="evidence" value="ECO:0007669"/>
    <property type="project" value="UniProtKB-KW"/>
</dbReference>
<dbReference type="OrthoDB" id="9808041at2"/>
<dbReference type="RefSeq" id="WP_119397379.1">
    <property type="nucleotide sequence ID" value="NZ_QWJJ01000002.1"/>
</dbReference>
<evidence type="ECO:0000259" key="13">
    <source>
        <dbReference type="PROSITE" id="PS00794"/>
    </source>
</evidence>
<dbReference type="PROSITE" id="PS00794">
    <property type="entry name" value="HPPK"/>
    <property type="match status" value="1"/>
</dbReference>
<evidence type="ECO:0000256" key="3">
    <source>
        <dbReference type="ARBA" id="ARBA00013253"/>
    </source>
</evidence>
<dbReference type="PANTHER" id="PTHR43071">
    <property type="entry name" value="2-AMINO-4-HYDROXY-6-HYDROXYMETHYLDIHYDROPTERIDINE PYROPHOSPHOKINASE"/>
    <property type="match status" value="1"/>
</dbReference>
<evidence type="ECO:0000256" key="6">
    <source>
        <dbReference type="ARBA" id="ARBA00022741"/>
    </source>
</evidence>
<keyword evidence="7 14" id="KW-0418">Kinase</keyword>
<protein>
    <recommendedName>
        <fullName evidence="4">2-amino-4-hydroxy-6-hydroxymethyldihydropteridine pyrophosphokinase</fullName>
        <ecNumber evidence="3">2.7.6.3</ecNumber>
    </recommendedName>
    <alternativeName>
        <fullName evidence="11">6-hydroxymethyl-7,8-dihydropterin pyrophosphokinase</fullName>
    </alternativeName>
    <alternativeName>
        <fullName evidence="12">7,8-dihydro-6-hydroxymethylpterin-pyrophosphokinase</fullName>
    </alternativeName>
</protein>
<name>A0A399J7C0_9RHOB</name>
<evidence type="ECO:0000256" key="1">
    <source>
        <dbReference type="ARBA" id="ARBA00005051"/>
    </source>
</evidence>
<evidence type="ECO:0000256" key="12">
    <source>
        <dbReference type="ARBA" id="ARBA00033413"/>
    </source>
</evidence>
<evidence type="ECO:0000256" key="7">
    <source>
        <dbReference type="ARBA" id="ARBA00022777"/>
    </source>
</evidence>
<evidence type="ECO:0000256" key="5">
    <source>
        <dbReference type="ARBA" id="ARBA00022679"/>
    </source>
</evidence>
<comment type="similarity">
    <text evidence="2">Belongs to the HPPK family.</text>
</comment>
<evidence type="ECO:0000256" key="2">
    <source>
        <dbReference type="ARBA" id="ARBA00005810"/>
    </source>
</evidence>
<dbReference type="SUPFAM" id="SSF55083">
    <property type="entry name" value="6-hydroxymethyl-7,8-dihydropterin pyrophosphokinase, HPPK"/>
    <property type="match status" value="1"/>
</dbReference>
<comment type="pathway">
    <text evidence="1">Cofactor biosynthesis; tetrahydrofolate biosynthesis; 2-amino-4-hydroxy-6-hydroxymethyl-7,8-dihydropteridine diphosphate from 7,8-dihydroneopterin triphosphate: step 4/4.</text>
</comment>
<accession>A0A399J7C0</accession>
<dbReference type="GO" id="GO:0005524">
    <property type="term" value="F:ATP binding"/>
    <property type="evidence" value="ECO:0007669"/>
    <property type="project" value="UniProtKB-KW"/>
</dbReference>
<feature type="domain" description="7,8-dihydro-6-hydroxymethylpterin-pyrophosphokinase" evidence="13">
    <location>
        <begin position="122"/>
        <end position="133"/>
    </location>
</feature>
<organism evidence="14 15">
    <name type="scientific">Pseudooceanicola sediminis</name>
    <dbReference type="NCBI Taxonomy" id="2211117"/>
    <lineage>
        <taxon>Bacteria</taxon>
        <taxon>Pseudomonadati</taxon>
        <taxon>Pseudomonadota</taxon>
        <taxon>Alphaproteobacteria</taxon>
        <taxon>Rhodobacterales</taxon>
        <taxon>Paracoccaceae</taxon>
        <taxon>Pseudooceanicola</taxon>
    </lineage>
</organism>
<keyword evidence="8" id="KW-0067">ATP-binding</keyword>
<dbReference type="UniPathway" id="UPA00077">
    <property type="reaction ID" value="UER00155"/>
</dbReference>
<evidence type="ECO:0000256" key="8">
    <source>
        <dbReference type="ARBA" id="ARBA00022840"/>
    </source>
</evidence>
<dbReference type="GO" id="GO:0003848">
    <property type="term" value="F:2-amino-4-hydroxy-6-hydroxymethyldihydropteridine diphosphokinase activity"/>
    <property type="evidence" value="ECO:0007669"/>
    <property type="project" value="UniProtKB-EC"/>
</dbReference>
<dbReference type="InterPro" id="IPR035907">
    <property type="entry name" value="Hppk_sf"/>
</dbReference>
<evidence type="ECO:0000313" key="15">
    <source>
        <dbReference type="Proteomes" id="UP000265848"/>
    </source>
</evidence>
<dbReference type="GO" id="GO:0046654">
    <property type="term" value="P:tetrahydrofolate biosynthetic process"/>
    <property type="evidence" value="ECO:0007669"/>
    <property type="project" value="UniProtKB-UniPathway"/>
</dbReference>
<evidence type="ECO:0000256" key="9">
    <source>
        <dbReference type="ARBA" id="ARBA00022909"/>
    </source>
</evidence>
<dbReference type="CDD" id="cd00483">
    <property type="entry name" value="HPPK"/>
    <property type="match status" value="1"/>
</dbReference>
<evidence type="ECO:0000313" key="14">
    <source>
        <dbReference type="EMBL" id="RII40139.1"/>
    </source>
</evidence>
<evidence type="ECO:0000256" key="4">
    <source>
        <dbReference type="ARBA" id="ARBA00016218"/>
    </source>
</evidence>
<reference evidence="14 15" key="1">
    <citation type="submission" date="2018-08" db="EMBL/GenBank/DDBJ databases">
        <title>Pseudooceanicola sediminis CY03 in the family Rhodobacteracea.</title>
        <authorList>
            <person name="Zhang Y.-J."/>
        </authorList>
    </citation>
    <scope>NUCLEOTIDE SEQUENCE [LARGE SCALE GENOMIC DNA]</scope>
    <source>
        <strain evidence="14 15">CY03</strain>
    </source>
</reference>
<dbReference type="Pfam" id="PF01288">
    <property type="entry name" value="HPPK"/>
    <property type="match status" value="1"/>
</dbReference>
<dbReference type="EC" id="2.7.6.3" evidence="3"/>
<dbReference type="GO" id="GO:0016301">
    <property type="term" value="F:kinase activity"/>
    <property type="evidence" value="ECO:0007669"/>
    <property type="project" value="UniProtKB-KW"/>
</dbReference>
<dbReference type="Proteomes" id="UP000265848">
    <property type="component" value="Unassembled WGS sequence"/>
</dbReference>
<keyword evidence="9" id="KW-0289">Folate biosynthesis</keyword>
<dbReference type="Gene3D" id="3.30.70.560">
    <property type="entry name" value="7,8-Dihydro-6-hydroxymethylpterin-pyrophosphokinase HPPK"/>
    <property type="match status" value="1"/>
</dbReference>
<proteinExistence type="inferred from homology"/>
<sequence>MNRRSGLFKIKLFESASSELGSANDKREPAVIRSYLVAIGGNLPSGGLSPVEVLQSAVEMLRRDTGWSCRVSRFFRTPAFPAGAGPDFVNAALELCSDAAPEEVLARLHDVEQAFGRLRTTRWAARPLDLDLIAAGDLVLPDEVTQGHWRTLSAEQQQTQSPDRLILPHPRVQDRAFVLVPLCDICPQWMHPVLGLTVTQMCENLPQSERDSVVPLPESACQ</sequence>
<evidence type="ECO:0000256" key="11">
    <source>
        <dbReference type="ARBA" id="ARBA00029766"/>
    </source>
</evidence>
<dbReference type="PANTHER" id="PTHR43071:SF1">
    <property type="entry name" value="2-AMINO-4-HYDROXY-6-HYDROXYMETHYLDIHYDROPTERIDINE PYROPHOSPHOKINASE"/>
    <property type="match status" value="1"/>
</dbReference>
<gene>
    <name evidence="14" type="primary">folK</name>
    <name evidence="14" type="ORF">DL237_02085</name>
</gene>
<keyword evidence="6" id="KW-0547">Nucleotide-binding</keyword>
<dbReference type="InterPro" id="IPR000550">
    <property type="entry name" value="Hppk"/>
</dbReference>
<evidence type="ECO:0000256" key="10">
    <source>
        <dbReference type="ARBA" id="ARBA00029409"/>
    </source>
</evidence>
<dbReference type="NCBIfam" id="TIGR01498">
    <property type="entry name" value="folK"/>
    <property type="match status" value="1"/>
</dbReference>
<dbReference type="AlphaFoldDB" id="A0A399J7C0"/>
<comment type="caution">
    <text evidence="14">The sequence shown here is derived from an EMBL/GenBank/DDBJ whole genome shotgun (WGS) entry which is preliminary data.</text>
</comment>
<keyword evidence="15" id="KW-1185">Reference proteome</keyword>
<comment type="function">
    <text evidence="10">Catalyzes the transfer of pyrophosphate from adenosine triphosphate (ATP) to 6-hydroxymethyl-7,8-dihydropterin, an enzymatic step in folate biosynthesis pathway.</text>
</comment>
<keyword evidence="5 14" id="KW-0808">Transferase</keyword>
<dbReference type="EMBL" id="QWJJ01000002">
    <property type="protein sequence ID" value="RII40139.1"/>
    <property type="molecule type" value="Genomic_DNA"/>
</dbReference>